<dbReference type="EMBL" id="SGPJ01000420">
    <property type="protein sequence ID" value="THG94627.1"/>
    <property type="molecule type" value="Genomic_DNA"/>
</dbReference>
<dbReference type="AlphaFoldDB" id="A0A4S4KBC1"/>
<keyword evidence="3" id="KW-1185">Reference proteome</keyword>
<feature type="compositionally biased region" description="Polar residues" evidence="1">
    <location>
        <begin position="191"/>
        <end position="208"/>
    </location>
</feature>
<accession>A0A4S4KBC1</accession>
<gene>
    <name evidence="2" type="ORF">EW026_g6880</name>
</gene>
<feature type="region of interest" description="Disordered" evidence="1">
    <location>
        <begin position="189"/>
        <end position="217"/>
    </location>
</feature>
<name>A0A4S4KBC1_9APHY</name>
<reference evidence="2 3" key="1">
    <citation type="submission" date="2019-02" db="EMBL/GenBank/DDBJ databases">
        <title>Genome sequencing of the rare red list fungi Phlebia centrifuga.</title>
        <authorList>
            <person name="Buettner E."/>
            <person name="Kellner H."/>
        </authorList>
    </citation>
    <scope>NUCLEOTIDE SEQUENCE [LARGE SCALE GENOMIC DNA]</scope>
    <source>
        <strain evidence="2 3">DSM 108282</strain>
    </source>
</reference>
<evidence type="ECO:0000256" key="1">
    <source>
        <dbReference type="SAM" id="MobiDB-lite"/>
    </source>
</evidence>
<proteinExistence type="predicted"/>
<evidence type="ECO:0000313" key="2">
    <source>
        <dbReference type="EMBL" id="THG94627.1"/>
    </source>
</evidence>
<protein>
    <submittedName>
        <fullName evidence="2">Uncharacterized protein</fullName>
    </submittedName>
</protein>
<dbReference type="Proteomes" id="UP000309038">
    <property type="component" value="Unassembled WGS sequence"/>
</dbReference>
<sequence length="217" mass="24545">MSSFEPPRSLMFFPPARETIYYAEMKTVEKSENSVPNAAGSRYAPLASPFQTFPEDCDEQVRKAILLPMREPQQNKNVNWLIFGSFLEIVDEDPKTLSDSDSDYEGGEEYFQRDLWSDAEYHESDSKNESLSGKYYYDALHVAHPRPPRAGTSSPSVDAEFILVDLEELCATLYTKLSTLEFGTKTDEVGTKQSRVFSKSKSPYSQCSGPGEQEAWN</sequence>
<evidence type="ECO:0000313" key="3">
    <source>
        <dbReference type="Proteomes" id="UP000309038"/>
    </source>
</evidence>
<organism evidence="2 3">
    <name type="scientific">Hermanssonia centrifuga</name>
    <dbReference type="NCBI Taxonomy" id="98765"/>
    <lineage>
        <taxon>Eukaryota</taxon>
        <taxon>Fungi</taxon>
        <taxon>Dikarya</taxon>
        <taxon>Basidiomycota</taxon>
        <taxon>Agaricomycotina</taxon>
        <taxon>Agaricomycetes</taxon>
        <taxon>Polyporales</taxon>
        <taxon>Meruliaceae</taxon>
        <taxon>Hermanssonia</taxon>
    </lineage>
</organism>
<comment type="caution">
    <text evidence="2">The sequence shown here is derived from an EMBL/GenBank/DDBJ whole genome shotgun (WGS) entry which is preliminary data.</text>
</comment>